<sequence>MGNVRYLLGVEILIDRPRRQIIYAQQQYVVDVLKEYRIKYLSNSDHTRFAEAKRVLRYLQATKDYGLVQDVSKGTSAELVIYADANYANDPANRRSISGYVTILDGNVISYGSRKQEINAMSTCEVEYVAMPEAAKDILWLQGLCKELAWLHPVPLMFGDNEGTIELSVKPGKHSKTKHIEKKYHMVRRNVELKRMSVKHCGTEDMIADIMTKAPTRSYRDIQLCCATTSSIM</sequence>
<keyword evidence="2" id="KW-1185">Reference proteome</keyword>
<reference evidence="1" key="1">
    <citation type="submission" date="2023-04" db="EMBL/GenBank/DDBJ databases">
        <title>Phytophthora fragariaefolia NBRC 109709.</title>
        <authorList>
            <person name="Ichikawa N."/>
            <person name="Sato H."/>
            <person name="Tonouchi N."/>
        </authorList>
    </citation>
    <scope>NUCLEOTIDE SEQUENCE</scope>
    <source>
        <strain evidence="1">NBRC 109709</strain>
    </source>
</reference>
<dbReference type="PANTHER" id="PTHR11439">
    <property type="entry name" value="GAG-POL-RELATED RETROTRANSPOSON"/>
    <property type="match status" value="1"/>
</dbReference>
<dbReference type="OrthoDB" id="93005at2759"/>
<evidence type="ECO:0000313" key="1">
    <source>
        <dbReference type="EMBL" id="GMF43829.1"/>
    </source>
</evidence>
<dbReference type="AlphaFoldDB" id="A0A9W7CV29"/>
<gene>
    <name evidence="1" type="ORF">Pfra01_001499700</name>
</gene>
<dbReference type="PANTHER" id="PTHR11439:SF467">
    <property type="entry name" value="INTEGRASE CATALYTIC DOMAIN-CONTAINING PROTEIN"/>
    <property type="match status" value="1"/>
</dbReference>
<protein>
    <submittedName>
        <fullName evidence="1">Unnamed protein product</fullName>
    </submittedName>
</protein>
<dbReference type="CDD" id="cd09272">
    <property type="entry name" value="RNase_HI_RT_Ty1"/>
    <property type="match status" value="1"/>
</dbReference>
<name>A0A9W7CV29_9STRA</name>
<dbReference type="EMBL" id="BSXT01001592">
    <property type="protein sequence ID" value="GMF43829.1"/>
    <property type="molecule type" value="Genomic_DNA"/>
</dbReference>
<evidence type="ECO:0000313" key="2">
    <source>
        <dbReference type="Proteomes" id="UP001165121"/>
    </source>
</evidence>
<organism evidence="1 2">
    <name type="scientific">Phytophthora fragariaefolia</name>
    <dbReference type="NCBI Taxonomy" id="1490495"/>
    <lineage>
        <taxon>Eukaryota</taxon>
        <taxon>Sar</taxon>
        <taxon>Stramenopiles</taxon>
        <taxon>Oomycota</taxon>
        <taxon>Peronosporomycetes</taxon>
        <taxon>Peronosporales</taxon>
        <taxon>Peronosporaceae</taxon>
        <taxon>Phytophthora</taxon>
    </lineage>
</organism>
<proteinExistence type="predicted"/>
<accession>A0A9W7CV29</accession>
<dbReference type="Proteomes" id="UP001165121">
    <property type="component" value="Unassembled WGS sequence"/>
</dbReference>
<comment type="caution">
    <text evidence="1">The sequence shown here is derived from an EMBL/GenBank/DDBJ whole genome shotgun (WGS) entry which is preliminary data.</text>
</comment>